<feature type="domain" description="XPG N-terminal" evidence="12">
    <location>
        <begin position="1"/>
        <end position="99"/>
    </location>
</feature>
<dbReference type="SUPFAM" id="SSF47807">
    <property type="entry name" value="5' to 3' exonuclease, C-terminal subdomain"/>
    <property type="match status" value="1"/>
</dbReference>
<dbReference type="AlphaFoldDB" id="A0A2H3JCK0"/>
<dbReference type="FunFam" id="1.10.150.20:FF:000011">
    <property type="entry name" value="exonuclease 1"/>
    <property type="match status" value="1"/>
</dbReference>
<evidence type="ECO:0000256" key="4">
    <source>
        <dbReference type="ARBA" id="ARBA00022723"/>
    </source>
</evidence>
<dbReference type="SMART" id="SM00485">
    <property type="entry name" value="XPGN"/>
    <property type="match status" value="1"/>
</dbReference>
<dbReference type="CDD" id="cd09857">
    <property type="entry name" value="PIN_EXO1"/>
    <property type="match status" value="1"/>
</dbReference>
<dbReference type="InterPro" id="IPR008918">
    <property type="entry name" value="HhH2"/>
</dbReference>
<dbReference type="PANTHER" id="PTHR11081">
    <property type="entry name" value="FLAP ENDONUCLEASE FAMILY MEMBER"/>
    <property type="match status" value="1"/>
</dbReference>
<dbReference type="CDD" id="cd09901">
    <property type="entry name" value="H3TH_FEN1-like"/>
    <property type="match status" value="1"/>
</dbReference>
<evidence type="ECO:0000256" key="9">
    <source>
        <dbReference type="ARBA" id="ARBA00023242"/>
    </source>
</evidence>
<dbReference type="EMBL" id="KB467843">
    <property type="protein sequence ID" value="PCH35408.1"/>
    <property type="molecule type" value="Genomic_DNA"/>
</dbReference>
<dbReference type="GO" id="GO:0017108">
    <property type="term" value="F:5'-flap endonuclease activity"/>
    <property type="evidence" value="ECO:0007669"/>
    <property type="project" value="TreeGrafter"/>
</dbReference>
<dbReference type="Gene3D" id="1.10.150.20">
    <property type="entry name" value="5' to 3' exonuclease, C-terminal subdomain"/>
    <property type="match status" value="1"/>
</dbReference>
<feature type="domain" description="XPG-I" evidence="11">
    <location>
        <begin position="138"/>
        <end position="207"/>
    </location>
</feature>
<feature type="compositionally biased region" description="Gly residues" evidence="10">
    <location>
        <begin position="787"/>
        <end position="799"/>
    </location>
</feature>
<evidence type="ECO:0000313" key="13">
    <source>
        <dbReference type="EMBL" id="PCH35408.1"/>
    </source>
</evidence>
<feature type="compositionally biased region" description="Basic and acidic residues" evidence="10">
    <location>
        <begin position="800"/>
        <end position="812"/>
    </location>
</feature>
<evidence type="ECO:0000256" key="6">
    <source>
        <dbReference type="ARBA" id="ARBA00022801"/>
    </source>
</evidence>
<keyword evidence="7" id="KW-0460">Magnesium</keyword>
<dbReference type="GO" id="GO:0006281">
    <property type="term" value="P:DNA repair"/>
    <property type="evidence" value="ECO:0007669"/>
    <property type="project" value="UniProtKB-KW"/>
</dbReference>
<protein>
    <submittedName>
        <fullName evidence="13">Uncharacterized protein</fullName>
    </submittedName>
</protein>
<name>A0A2H3JCK0_WOLCO</name>
<evidence type="ECO:0000256" key="10">
    <source>
        <dbReference type="SAM" id="MobiDB-lite"/>
    </source>
</evidence>
<keyword evidence="3" id="KW-0540">Nuclease</keyword>
<keyword evidence="8" id="KW-0234">DNA repair</keyword>
<dbReference type="InterPro" id="IPR006085">
    <property type="entry name" value="XPG_DNA_repair_N"/>
</dbReference>
<comment type="subcellular location">
    <subcellularLocation>
        <location evidence="2">Nucleus</location>
    </subcellularLocation>
</comment>
<dbReference type="InterPro" id="IPR036279">
    <property type="entry name" value="5-3_exonuclease_C_sf"/>
</dbReference>
<sequence>MGISGLLPLLRDIQVNRPLSHFAGQTLAVDAYVWLHKGTYGCAPDLASGKKTTKYVDYAMHRVRLLQHYRIQPYIVFDGGPLPAKKGTESDRKKKRAENLARANALAAQGKHSQAREFYVKCIDVTPQMAFQLIKALRAEGVPYVVAPYEADAQLAYLERSGLVDGVITEDSDLLVFGCRTVLFKMDAVAATITCIARDDFARVAGGAVSLVGWSDVQFRQMAILSGCDYLPSIPGVGLKTAWALLRKYRTVENVIRALRLEGKKRVPMGYLEAFQQAEKVFLHQRVYDPVQEILVHLIDPPDDAELDEATEAYVGAWVATERKWSSLTDARSMSFHRNLAPALAKQIAEGDACPISHSPMEDINPTFAPRALKAIPMNRLTLDCPGKERGKGTRKVPEKPAAGLLGFLSAKASAKEPPQSTTAPRGAAPAPHAAVGRASGKRTLAEAMDRDAAAKRKRHEGATRGGAQPAEFAPSKYFCAAAPSPRPGSKDRTRQVSPRAAGPPCAAANRGGSGSRREDKENVPCAGAADTRGAAQAPDAVAQEDGYASPSPSRALAGWDTPEVSSPAKPGSPARWDDADDSGADVLSSPPTVRVVRAGMGKVLVRGTPPPPGGAGARGGGLGEPGPDLRDTLGEWDWDEVTSGSECPEGDEPDAPSASASPGPVTPADADADEDGAGERAGDAGDDEDGAAARHARVASGWWERWARTGKAARGGQWKQTALRRRETTMTADGRQRAQTRTRSARAGSKGQEVDLRSAGRRSLVFAGDVKAACAGDSRVARAGEDGGAGGPGIGSGRRGVDDGSVRPCEI</sequence>
<feature type="compositionally biased region" description="Low complexity" evidence="10">
    <location>
        <begin position="527"/>
        <end position="541"/>
    </location>
</feature>
<evidence type="ECO:0000256" key="2">
    <source>
        <dbReference type="ARBA" id="ARBA00004123"/>
    </source>
</evidence>
<dbReference type="STRING" id="742152.A0A2H3JCK0"/>
<reference evidence="13 14" key="1">
    <citation type="journal article" date="2012" name="Science">
        <title>The Paleozoic origin of enzymatic lignin decomposition reconstructed from 31 fungal genomes.</title>
        <authorList>
            <person name="Floudas D."/>
            <person name="Binder M."/>
            <person name="Riley R."/>
            <person name="Barry K."/>
            <person name="Blanchette R.A."/>
            <person name="Henrissat B."/>
            <person name="Martinez A.T."/>
            <person name="Otillar R."/>
            <person name="Spatafora J.W."/>
            <person name="Yadav J.S."/>
            <person name="Aerts A."/>
            <person name="Benoit I."/>
            <person name="Boyd A."/>
            <person name="Carlson A."/>
            <person name="Copeland A."/>
            <person name="Coutinho P.M."/>
            <person name="de Vries R.P."/>
            <person name="Ferreira P."/>
            <person name="Findley K."/>
            <person name="Foster B."/>
            <person name="Gaskell J."/>
            <person name="Glotzer D."/>
            <person name="Gorecki P."/>
            <person name="Heitman J."/>
            <person name="Hesse C."/>
            <person name="Hori C."/>
            <person name="Igarashi K."/>
            <person name="Jurgens J.A."/>
            <person name="Kallen N."/>
            <person name="Kersten P."/>
            <person name="Kohler A."/>
            <person name="Kuees U."/>
            <person name="Kumar T.K.A."/>
            <person name="Kuo A."/>
            <person name="LaButti K."/>
            <person name="Larrondo L.F."/>
            <person name="Lindquist E."/>
            <person name="Ling A."/>
            <person name="Lombard V."/>
            <person name="Lucas S."/>
            <person name="Lundell T."/>
            <person name="Martin R."/>
            <person name="McLaughlin D.J."/>
            <person name="Morgenstern I."/>
            <person name="Morin E."/>
            <person name="Murat C."/>
            <person name="Nagy L.G."/>
            <person name="Nolan M."/>
            <person name="Ohm R.A."/>
            <person name="Patyshakuliyeva A."/>
            <person name="Rokas A."/>
            <person name="Ruiz-Duenas F.J."/>
            <person name="Sabat G."/>
            <person name="Salamov A."/>
            <person name="Samejima M."/>
            <person name="Schmutz J."/>
            <person name="Slot J.C."/>
            <person name="St John F."/>
            <person name="Stenlid J."/>
            <person name="Sun H."/>
            <person name="Sun S."/>
            <person name="Syed K."/>
            <person name="Tsang A."/>
            <person name="Wiebenga A."/>
            <person name="Young D."/>
            <person name="Pisabarro A."/>
            <person name="Eastwood D.C."/>
            <person name="Martin F."/>
            <person name="Cullen D."/>
            <person name="Grigoriev I.V."/>
            <person name="Hibbett D.S."/>
        </authorList>
    </citation>
    <scope>NUCLEOTIDE SEQUENCE [LARGE SCALE GENOMIC DNA]</scope>
    <source>
        <strain evidence="13 14">MD-104</strain>
    </source>
</reference>
<evidence type="ECO:0000256" key="3">
    <source>
        <dbReference type="ARBA" id="ARBA00022722"/>
    </source>
</evidence>
<dbReference type="Pfam" id="PF00752">
    <property type="entry name" value="XPG_N"/>
    <property type="match status" value="1"/>
</dbReference>
<dbReference type="FunFam" id="3.40.50.1010:FF:000002">
    <property type="entry name" value="Exonuclease 1, putative"/>
    <property type="match status" value="1"/>
</dbReference>
<dbReference type="GO" id="GO:0005634">
    <property type="term" value="C:nucleus"/>
    <property type="evidence" value="ECO:0007669"/>
    <property type="project" value="UniProtKB-SubCell"/>
</dbReference>
<keyword evidence="4" id="KW-0479">Metal-binding</keyword>
<dbReference type="InterPro" id="IPR006084">
    <property type="entry name" value="XPG/Rad2"/>
</dbReference>
<feature type="compositionally biased region" description="Low complexity" evidence="10">
    <location>
        <begin position="656"/>
        <end position="670"/>
    </location>
</feature>
<keyword evidence="9" id="KW-0539">Nucleus</keyword>
<dbReference type="OrthoDB" id="26491at2759"/>
<evidence type="ECO:0000256" key="1">
    <source>
        <dbReference type="ARBA" id="ARBA00001946"/>
    </source>
</evidence>
<feature type="region of interest" description="Disordered" evidence="10">
    <location>
        <begin position="413"/>
        <end position="699"/>
    </location>
</feature>
<feature type="compositionally biased region" description="Gly residues" evidence="10">
    <location>
        <begin position="615"/>
        <end position="625"/>
    </location>
</feature>
<evidence type="ECO:0000256" key="8">
    <source>
        <dbReference type="ARBA" id="ARBA00023204"/>
    </source>
</evidence>
<evidence type="ECO:0000259" key="12">
    <source>
        <dbReference type="SMART" id="SM00485"/>
    </source>
</evidence>
<evidence type="ECO:0000259" key="11">
    <source>
        <dbReference type="SMART" id="SM00484"/>
    </source>
</evidence>
<keyword evidence="14" id="KW-1185">Reference proteome</keyword>
<dbReference type="PRINTS" id="PR00853">
    <property type="entry name" value="XPGRADSUPER"/>
</dbReference>
<gene>
    <name evidence="13" type="ORF">WOLCODRAFT_139896</name>
</gene>
<feature type="region of interest" description="Disordered" evidence="10">
    <location>
        <begin position="711"/>
        <end position="759"/>
    </location>
</feature>
<dbReference type="PANTHER" id="PTHR11081:SF65">
    <property type="entry name" value="DNA DAMAGE-INDUCIBLE PROTEIN DIN7-RELATED"/>
    <property type="match status" value="1"/>
</dbReference>
<dbReference type="Gene3D" id="3.40.50.1010">
    <property type="entry name" value="5'-nuclease"/>
    <property type="match status" value="1"/>
</dbReference>
<comment type="cofactor">
    <cofactor evidence="1">
        <name>Mg(2+)</name>
        <dbReference type="ChEBI" id="CHEBI:18420"/>
    </cofactor>
</comment>
<dbReference type="InterPro" id="IPR044752">
    <property type="entry name" value="PIN-like_EXO1"/>
</dbReference>
<organism evidence="13 14">
    <name type="scientific">Wolfiporia cocos (strain MD-104)</name>
    <name type="common">Brown rot fungus</name>
    <dbReference type="NCBI Taxonomy" id="742152"/>
    <lineage>
        <taxon>Eukaryota</taxon>
        <taxon>Fungi</taxon>
        <taxon>Dikarya</taxon>
        <taxon>Basidiomycota</taxon>
        <taxon>Agaricomycotina</taxon>
        <taxon>Agaricomycetes</taxon>
        <taxon>Polyporales</taxon>
        <taxon>Phaeolaceae</taxon>
        <taxon>Wolfiporia</taxon>
    </lineage>
</organism>
<dbReference type="OMA" id="RVAHGWW"/>
<dbReference type="SUPFAM" id="SSF88723">
    <property type="entry name" value="PIN domain-like"/>
    <property type="match status" value="1"/>
</dbReference>
<keyword evidence="6" id="KW-0378">Hydrolase</keyword>
<evidence type="ECO:0000256" key="5">
    <source>
        <dbReference type="ARBA" id="ARBA00022763"/>
    </source>
</evidence>
<dbReference type="SMART" id="SM00484">
    <property type="entry name" value="XPGI"/>
    <property type="match status" value="1"/>
</dbReference>
<feature type="region of interest" description="Disordered" evidence="10">
    <location>
        <begin position="779"/>
        <end position="812"/>
    </location>
</feature>
<dbReference type="GO" id="GO:0008409">
    <property type="term" value="F:5'-3' exonuclease activity"/>
    <property type="evidence" value="ECO:0007669"/>
    <property type="project" value="UniProtKB-ARBA"/>
</dbReference>
<dbReference type="InterPro" id="IPR019974">
    <property type="entry name" value="XPG_CS"/>
</dbReference>
<keyword evidence="5" id="KW-0227">DNA damage</keyword>
<dbReference type="InterPro" id="IPR029060">
    <property type="entry name" value="PIN-like_dom_sf"/>
</dbReference>
<dbReference type="Pfam" id="PF00867">
    <property type="entry name" value="XPG_I"/>
    <property type="match status" value="1"/>
</dbReference>
<proteinExistence type="predicted"/>
<accession>A0A2H3JCK0</accession>
<dbReference type="PROSITE" id="PS00842">
    <property type="entry name" value="XPG_2"/>
    <property type="match status" value="1"/>
</dbReference>
<dbReference type="GO" id="GO:0046872">
    <property type="term" value="F:metal ion binding"/>
    <property type="evidence" value="ECO:0007669"/>
    <property type="project" value="UniProtKB-KW"/>
</dbReference>
<dbReference type="InterPro" id="IPR006086">
    <property type="entry name" value="XPG-I_dom"/>
</dbReference>
<evidence type="ECO:0000256" key="7">
    <source>
        <dbReference type="ARBA" id="ARBA00022842"/>
    </source>
</evidence>
<dbReference type="SMART" id="SM00279">
    <property type="entry name" value="HhH2"/>
    <property type="match status" value="1"/>
</dbReference>
<feature type="compositionally biased region" description="Low complexity" evidence="10">
    <location>
        <begin position="424"/>
        <end position="439"/>
    </location>
</feature>
<feature type="compositionally biased region" description="Basic and acidic residues" evidence="10">
    <location>
        <begin position="444"/>
        <end position="455"/>
    </location>
</feature>
<dbReference type="Proteomes" id="UP000218811">
    <property type="component" value="Unassembled WGS sequence"/>
</dbReference>
<dbReference type="GO" id="GO:0003677">
    <property type="term" value="F:DNA binding"/>
    <property type="evidence" value="ECO:0007669"/>
    <property type="project" value="InterPro"/>
</dbReference>
<evidence type="ECO:0000313" key="14">
    <source>
        <dbReference type="Proteomes" id="UP000218811"/>
    </source>
</evidence>